<proteinExistence type="predicted"/>
<feature type="transmembrane region" description="Helical" evidence="1">
    <location>
        <begin position="138"/>
        <end position="158"/>
    </location>
</feature>
<organism evidence="2 3">
    <name type="scientific">Kitasatospora paranensis</name>
    <dbReference type="NCBI Taxonomy" id="258053"/>
    <lineage>
        <taxon>Bacteria</taxon>
        <taxon>Bacillati</taxon>
        <taxon>Actinomycetota</taxon>
        <taxon>Actinomycetes</taxon>
        <taxon>Kitasatosporales</taxon>
        <taxon>Streptomycetaceae</taxon>
        <taxon>Kitasatospora</taxon>
    </lineage>
</organism>
<feature type="transmembrane region" description="Helical" evidence="1">
    <location>
        <begin position="70"/>
        <end position="89"/>
    </location>
</feature>
<reference evidence="3" key="1">
    <citation type="journal article" date="2019" name="Int. J. Syst. Evol. Microbiol.">
        <title>The Global Catalogue of Microorganisms (GCM) 10K type strain sequencing project: providing services to taxonomists for standard genome sequencing and annotation.</title>
        <authorList>
            <consortium name="The Broad Institute Genomics Platform"/>
            <consortium name="The Broad Institute Genome Sequencing Center for Infectious Disease"/>
            <person name="Wu L."/>
            <person name="Ma J."/>
        </authorList>
    </citation>
    <scope>NUCLEOTIDE SEQUENCE [LARGE SCALE GENOMIC DNA]</scope>
    <source>
        <strain evidence="3">CGMCC 1.12859</strain>
    </source>
</reference>
<protein>
    <submittedName>
        <fullName evidence="2">Uncharacterized protein</fullName>
    </submittedName>
</protein>
<sequence length="161" mass="16132">MVAALVMLANDVPGTLIVATFALFAIIVLYLASALLWEVLSGVGKVDLVPAVQVGTPGNPSGLSPAMAQATQLAVTVQGVVLGLVFAFLGGRVATVTIQVGAVSLAAGVVFGLLLYALVVIEVPGASCAAMAGVLFNWSLWAASYGLACIVCSLFGPVSAK</sequence>
<feature type="transmembrane region" description="Helical" evidence="1">
    <location>
        <begin position="12"/>
        <end position="37"/>
    </location>
</feature>
<dbReference type="Proteomes" id="UP001596435">
    <property type="component" value="Unassembled WGS sequence"/>
</dbReference>
<gene>
    <name evidence="2" type="ORF">ACFQMG_23520</name>
</gene>
<keyword evidence="3" id="KW-1185">Reference proteome</keyword>
<evidence type="ECO:0000313" key="3">
    <source>
        <dbReference type="Proteomes" id="UP001596435"/>
    </source>
</evidence>
<name>A0ABW2FZ55_9ACTN</name>
<comment type="caution">
    <text evidence="2">The sequence shown here is derived from an EMBL/GenBank/DDBJ whole genome shotgun (WGS) entry which is preliminary data.</text>
</comment>
<keyword evidence="1" id="KW-0812">Transmembrane</keyword>
<evidence type="ECO:0000313" key="2">
    <source>
        <dbReference type="EMBL" id="MFC7182524.1"/>
    </source>
</evidence>
<keyword evidence="1" id="KW-0472">Membrane</keyword>
<keyword evidence="1" id="KW-1133">Transmembrane helix</keyword>
<dbReference type="RefSeq" id="WP_345707518.1">
    <property type="nucleotide sequence ID" value="NZ_BAABKV010000001.1"/>
</dbReference>
<dbReference type="EMBL" id="JBHTAJ010000048">
    <property type="protein sequence ID" value="MFC7182524.1"/>
    <property type="molecule type" value="Genomic_DNA"/>
</dbReference>
<feature type="transmembrane region" description="Helical" evidence="1">
    <location>
        <begin position="96"/>
        <end position="118"/>
    </location>
</feature>
<accession>A0ABW2FZ55</accession>
<evidence type="ECO:0000256" key="1">
    <source>
        <dbReference type="SAM" id="Phobius"/>
    </source>
</evidence>